<accession>A0A914WWP3</accession>
<feature type="region of interest" description="Disordered" evidence="4">
    <location>
        <begin position="1"/>
        <end position="74"/>
    </location>
</feature>
<dbReference type="GO" id="GO:0046872">
    <property type="term" value="F:metal ion binding"/>
    <property type="evidence" value="ECO:0007669"/>
    <property type="project" value="UniProtKB-KW"/>
</dbReference>
<keyword evidence="5" id="KW-1185">Reference proteome</keyword>
<evidence type="ECO:0000313" key="6">
    <source>
        <dbReference type="WBParaSite" id="PSAMB.scaffold511size73861.g6796.t1"/>
    </source>
</evidence>
<dbReference type="InterPro" id="IPR044399">
    <property type="entry name" value="Mb-like_M"/>
</dbReference>
<dbReference type="PANTHER" id="PTHR46458">
    <property type="entry name" value="BLR2807 PROTEIN"/>
    <property type="match status" value="1"/>
</dbReference>
<feature type="region of interest" description="Disordered" evidence="4">
    <location>
        <begin position="256"/>
        <end position="292"/>
    </location>
</feature>
<keyword evidence="1" id="KW-0349">Heme</keyword>
<keyword evidence="3" id="KW-0408">Iron</keyword>
<dbReference type="PANTHER" id="PTHR46458:SF17">
    <property type="entry name" value="GLOBIN FAMILY PROFILE DOMAIN-CONTAINING PROTEIN"/>
    <property type="match status" value="1"/>
</dbReference>
<protein>
    <submittedName>
        <fullName evidence="6">Globin family profile domain-containing protein</fullName>
    </submittedName>
</protein>
<dbReference type="InterPro" id="IPR050532">
    <property type="entry name" value="Globin-like_OT"/>
</dbReference>
<evidence type="ECO:0000256" key="1">
    <source>
        <dbReference type="ARBA" id="ARBA00022617"/>
    </source>
</evidence>
<dbReference type="GO" id="GO:0020037">
    <property type="term" value="F:heme binding"/>
    <property type="evidence" value="ECO:0007669"/>
    <property type="project" value="InterPro"/>
</dbReference>
<organism evidence="5 6">
    <name type="scientific">Plectus sambesii</name>
    <dbReference type="NCBI Taxonomy" id="2011161"/>
    <lineage>
        <taxon>Eukaryota</taxon>
        <taxon>Metazoa</taxon>
        <taxon>Ecdysozoa</taxon>
        <taxon>Nematoda</taxon>
        <taxon>Chromadorea</taxon>
        <taxon>Plectida</taxon>
        <taxon>Plectina</taxon>
        <taxon>Plectoidea</taxon>
        <taxon>Plectidae</taxon>
        <taxon>Plectus</taxon>
    </lineage>
</organism>
<dbReference type="InterPro" id="IPR012292">
    <property type="entry name" value="Globin/Proto"/>
</dbReference>
<dbReference type="SUPFAM" id="SSF46458">
    <property type="entry name" value="Globin-like"/>
    <property type="match status" value="1"/>
</dbReference>
<dbReference type="Proteomes" id="UP000887566">
    <property type="component" value="Unplaced"/>
</dbReference>
<name>A0A914WWP3_9BILA</name>
<dbReference type="InterPro" id="IPR009050">
    <property type="entry name" value="Globin-like_sf"/>
</dbReference>
<feature type="compositionally biased region" description="Basic and acidic residues" evidence="4">
    <location>
        <begin position="56"/>
        <end position="71"/>
    </location>
</feature>
<dbReference type="GO" id="GO:0019825">
    <property type="term" value="F:oxygen binding"/>
    <property type="evidence" value="ECO:0007669"/>
    <property type="project" value="InterPro"/>
</dbReference>
<dbReference type="AlphaFoldDB" id="A0A914WWP3"/>
<dbReference type="CDD" id="cd01040">
    <property type="entry name" value="Mb-like"/>
    <property type="match status" value="1"/>
</dbReference>
<proteinExistence type="predicted"/>
<evidence type="ECO:0000256" key="4">
    <source>
        <dbReference type="SAM" id="MobiDB-lite"/>
    </source>
</evidence>
<feature type="compositionally biased region" description="Polar residues" evidence="4">
    <location>
        <begin position="260"/>
        <end position="283"/>
    </location>
</feature>
<keyword evidence="2" id="KW-0479">Metal-binding</keyword>
<dbReference type="WBParaSite" id="PSAMB.scaffold511size73861.g6796.t1">
    <property type="protein sequence ID" value="PSAMB.scaffold511size73861.g6796.t1"/>
    <property type="gene ID" value="PSAMB.scaffold511size73861.g6796"/>
</dbReference>
<evidence type="ECO:0000313" key="5">
    <source>
        <dbReference type="Proteomes" id="UP000887566"/>
    </source>
</evidence>
<sequence length="292" mass="31817">MFRSPRRNSASPSPAASSSRELRRPSQGSPSVSPPPPSAGSLLAEPNESAFTRSASYRERRGSRTSHEGQGRMHRAASVVAATSGLCSIDNMSLSQASAIRKSWKHINTKGLIQVVSRCFHKAESRCPAVATAFSNTTFLSASPATTRSVADHTKFLLTLLDDLIEGSGTVSGPNGDVQVMQLLRDYGAKHAHLRDSCNLRAEAWEVFGEVLVESFVKLDGVKQNKEASRGWRLLIATVTDRLRCGFEQEVRLQRRRSSLNESAQTEASSSAMQSRPRSQSGEETFLRRGGL</sequence>
<feature type="compositionally biased region" description="Low complexity" evidence="4">
    <location>
        <begin position="7"/>
        <end position="31"/>
    </location>
</feature>
<evidence type="ECO:0000256" key="2">
    <source>
        <dbReference type="ARBA" id="ARBA00022723"/>
    </source>
</evidence>
<evidence type="ECO:0000256" key="3">
    <source>
        <dbReference type="ARBA" id="ARBA00023004"/>
    </source>
</evidence>
<reference evidence="6" key="1">
    <citation type="submission" date="2022-11" db="UniProtKB">
        <authorList>
            <consortium name="WormBaseParasite"/>
        </authorList>
    </citation>
    <scope>IDENTIFICATION</scope>
</reference>
<dbReference type="Gene3D" id="1.10.490.10">
    <property type="entry name" value="Globins"/>
    <property type="match status" value="1"/>
</dbReference>